<feature type="region of interest" description="Disordered" evidence="1">
    <location>
        <begin position="844"/>
        <end position="885"/>
    </location>
</feature>
<dbReference type="AlphaFoldDB" id="A0A5N6KVE5"/>
<dbReference type="Gene3D" id="2.70.210.12">
    <property type="entry name" value="GTP1/OBG domain"/>
    <property type="match status" value="1"/>
</dbReference>
<reference evidence="3 4" key="1">
    <citation type="submission" date="2019-06" db="EMBL/GenBank/DDBJ databases">
        <title>A chromosomal-level reference genome of Carpinus fangiana (Coryloideae, Betulaceae).</title>
        <authorList>
            <person name="Yang X."/>
            <person name="Wang Z."/>
            <person name="Zhang L."/>
            <person name="Hao G."/>
            <person name="Liu J."/>
            <person name="Yang Y."/>
        </authorList>
    </citation>
    <scope>NUCLEOTIDE SEQUENCE [LARGE SCALE GENOMIC DNA]</scope>
    <source>
        <strain evidence="3">Cfa_2016G</strain>
        <tissue evidence="3">Leaf</tissue>
    </source>
</reference>
<gene>
    <name evidence="3" type="ORF">FH972_023521</name>
</gene>
<dbReference type="InterPro" id="IPR045086">
    <property type="entry name" value="OBG_GTPase"/>
</dbReference>
<sequence>MDHDDAAAIVLKHKAELGAGKVVASGQRNTSGIGHWGCHWATNRHARTPWPVHPRSNSSNSVPTSRHLSTARTPSQAAATMLDTLTPFLYPCLLRQPLRRSVQRCCHSNNIFKRPLVRQSARTFHATPCPHDSTSTTDPSSSPTPTDNTSPLPAYGTHLNPTPDSYASTPFADRCTLTLHAGAGGHGCVSFLREKYIEQGPPNGGDGGSGGNIYIQAVPGETSLHKLARRGTLKAGRGRNGRGKGRGGERGEDVLFTVPPGTVVRELWRVDPVEEERLRVLEEKARRKAIRAALATSPPSNEQPFDGDSESSTRDSDPHAAQPEEAPEPDPEDTLDDEAPQWKKEKWIAYPGMTPREMRYMEAPLLPRKRTSTQQALQPTGPIRLDLDSPMDRPLLLAAGASGGVGNPHFVTATTPRPKFATRGDPGMRLALALELKTLADVGLVGLPNAGDAVEALKALWREVGAYETLRAQEVNAESEARLEGGAHEWVEDGDGGRVTLPSLVLPPVSAKPWFVVASKADREGAEAEFAALRDYIARVRGGEEEHPSGRKNGWKSGVRVVPISAIRVVDQGQRPVGPAAGTGDEAEYGVAGGQRHVAGLAGQDGLGHLAADVLGGHERVVDLLEAALDPALDEGGLDPVGVDGGGLDEGGVVAVLELLRQALVEGHRAGLCAAVVDHAGDGRVRGHGGGRDDVALLALDHVGQELAHGVPVGDQVDVEDLLKVGIGHVDDVEGLADAGVVDQDRGGADLLTDALGNLVHVGRDWSAKHTAGDGRRGRRQVDDANLHAGGDQLLDHLGRQATAAASDDADLISPDPWAAGLAKLPVVQGPLVQPVVDAADDAEGEEPLDGLDNGLRVNGEGQGRQRTENAGTQGHRTERRRGEELAESLEIKTLLRRWGFRQGQSSADGTTLLSRKSACTVVWRSEWWGAAHDRGTCGRCGWTTPFHSAATALAATWMHRSQ</sequence>
<dbReference type="InterPro" id="IPR006169">
    <property type="entry name" value="GTP1_OBG_dom"/>
</dbReference>
<evidence type="ECO:0000259" key="2">
    <source>
        <dbReference type="PROSITE" id="PS51883"/>
    </source>
</evidence>
<dbReference type="SUPFAM" id="SSF82051">
    <property type="entry name" value="Obg GTP-binding protein N-terminal domain"/>
    <property type="match status" value="1"/>
</dbReference>
<feature type="compositionally biased region" description="Polar residues" evidence="1">
    <location>
        <begin position="55"/>
        <end position="75"/>
    </location>
</feature>
<proteinExistence type="predicted"/>
<comment type="caution">
    <text evidence="3">The sequence shown here is derived from an EMBL/GenBank/DDBJ whole genome shotgun (WGS) entry which is preliminary data.</text>
</comment>
<dbReference type="PANTHER" id="PTHR11702:SF31">
    <property type="entry name" value="MITOCHONDRIAL RIBOSOME-ASSOCIATED GTPASE 2"/>
    <property type="match status" value="1"/>
</dbReference>
<name>A0A5N6KVE5_9ROSI</name>
<protein>
    <recommendedName>
        <fullName evidence="2">Obg domain-containing protein</fullName>
    </recommendedName>
</protein>
<feature type="domain" description="Obg" evidence="2">
    <location>
        <begin position="169"/>
        <end position="439"/>
    </location>
</feature>
<evidence type="ECO:0000256" key="1">
    <source>
        <dbReference type="SAM" id="MobiDB-lite"/>
    </source>
</evidence>
<dbReference type="GO" id="GO:0005525">
    <property type="term" value="F:GTP binding"/>
    <property type="evidence" value="ECO:0007669"/>
    <property type="project" value="InterPro"/>
</dbReference>
<organism evidence="3 4">
    <name type="scientific">Carpinus fangiana</name>
    <dbReference type="NCBI Taxonomy" id="176857"/>
    <lineage>
        <taxon>Eukaryota</taxon>
        <taxon>Viridiplantae</taxon>
        <taxon>Streptophyta</taxon>
        <taxon>Embryophyta</taxon>
        <taxon>Tracheophyta</taxon>
        <taxon>Spermatophyta</taxon>
        <taxon>Magnoliopsida</taxon>
        <taxon>eudicotyledons</taxon>
        <taxon>Gunneridae</taxon>
        <taxon>Pentapetalae</taxon>
        <taxon>rosids</taxon>
        <taxon>fabids</taxon>
        <taxon>Fagales</taxon>
        <taxon>Betulaceae</taxon>
        <taxon>Carpinus</taxon>
    </lineage>
</organism>
<dbReference type="GO" id="GO:0042254">
    <property type="term" value="P:ribosome biogenesis"/>
    <property type="evidence" value="ECO:0007669"/>
    <property type="project" value="UniProtKB-UniRule"/>
</dbReference>
<evidence type="ECO:0000313" key="4">
    <source>
        <dbReference type="Proteomes" id="UP000327013"/>
    </source>
</evidence>
<evidence type="ECO:0000313" key="3">
    <source>
        <dbReference type="EMBL" id="KAB8349495.1"/>
    </source>
</evidence>
<feature type="compositionally biased region" description="Low complexity" evidence="1">
    <location>
        <begin position="127"/>
        <end position="153"/>
    </location>
</feature>
<dbReference type="InterPro" id="IPR036726">
    <property type="entry name" value="GTP1_OBG_dom_sf"/>
</dbReference>
<accession>A0A5N6KVE5</accession>
<feature type="region of interest" description="Disordered" evidence="1">
    <location>
        <begin position="50"/>
        <end position="75"/>
    </location>
</feature>
<feature type="region of interest" description="Disordered" evidence="1">
    <location>
        <begin position="369"/>
        <end position="389"/>
    </location>
</feature>
<feature type="region of interest" description="Disordered" evidence="1">
    <location>
        <begin position="292"/>
        <end position="347"/>
    </location>
</feature>
<feature type="region of interest" description="Disordered" evidence="1">
    <location>
        <begin position="125"/>
        <end position="165"/>
    </location>
</feature>
<feature type="compositionally biased region" description="Acidic residues" evidence="1">
    <location>
        <begin position="325"/>
        <end position="339"/>
    </location>
</feature>
<dbReference type="OrthoDB" id="347018at2759"/>
<dbReference type="Proteomes" id="UP000327013">
    <property type="component" value="Unassembled WGS sequence"/>
</dbReference>
<dbReference type="GO" id="GO:0003924">
    <property type="term" value="F:GTPase activity"/>
    <property type="evidence" value="ECO:0007669"/>
    <property type="project" value="InterPro"/>
</dbReference>
<dbReference type="EMBL" id="VIBQ01000014">
    <property type="protein sequence ID" value="KAB8349495.1"/>
    <property type="molecule type" value="Genomic_DNA"/>
</dbReference>
<feature type="compositionally biased region" description="Basic residues" evidence="1">
    <location>
        <begin position="230"/>
        <end position="245"/>
    </location>
</feature>
<dbReference type="GO" id="GO:0005739">
    <property type="term" value="C:mitochondrion"/>
    <property type="evidence" value="ECO:0007669"/>
    <property type="project" value="TreeGrafter"/>
</dbReference>
<dbReference type="Pfam" id="PF01018">
    <property type="entry name" value="GTP1_OBG"/>
    <property type="match status" value="2"/>
</dbReference>
<dbReference type="PANTHER" id="PTHR11702">
    <property type="entry name" value="DEVELOPMENTALLY REGULATED GTP-BINDING PROTEIN-RELATED"/>
    <property type="match status" value="1"/>
</dbReference>
<keyword evidence="4" id="KW-1185">Reference proteome</keyword>
<dbReference type="PROSITE" id="PS51883">
    <property type="entry name" value="OBG"/>
    <property type="match status" value="1"/>
</dbReference>
<feature type="region of interest" description="Disordered" evidence="1">
    <location>
        <begin position="230"/>
        <end position="255"/>
    </location>
</feature>